<evidence type="ECO:0000313" key="2">
    <source>
        <dbReference type="EMBL" id="RYR75719.1"/>
    </source>
</evidence>
<gene>
    <name evidence="2" type="ORF">Ahy_A01g000295</name>
</gene>
<evidence type="ECO:0000256" key="1">
    <source>
        <dbReference type="SAM" id="Coils"/>
    </source>
</evidence>
<keyword evidence="1" id="KW-0175">Coiled coil</keyword>
<dbReference type="EMBL" id="SDMP01000001">
    <property type="protein sequence ID" value="RYR75719.1"/>
    <property type="molecule type" value="Genomic_DNA"/>
</dbReference>
<protein>
    <submittedName>
        <fullName evidence="2">Uncharacterized protein</fullName>
    </submittedName>
</protein>
<evidence type="ECO:0000313" key="3">
    <source>
        <dbReference type="Proteomes" id="UP000289738"/>
    </source>
</evidence>
<sequence length="249" mass="28748">MYDQLWPTYTQIPADVRERWFQKWALKFIWDAEHNIIIGKIYDHQVTKRYNEGFKYCILTNIANRASSRSSRYTGGSATFMKMKTILSKSLDREATLVKTFNYTHILKENKEGFADERSVTHYRLEVATQQSQPPSGADEAGSETFVVNPNKIWRETSSELYKNRRFGLGSFFISGIRSSALAASSMSAFAASPADLQEVIKLRDELQKLIQELHQQTEQSEQRYRDILACVAISSDLIEKLEQLNRLR</sequence>
<accession>A0A445EJS7</accession>
<dbReference type="Proteomes" id="UP000289738">
    <property type="component" value="Chromosome A01"/>
</dbReference>
<name>A0A445EJS7_ARAHY</name>
<comment type="caution">
    <text evidence="2">The sequence shown here is derived from an EMBL/GenBank/DDBJ whole genome shotgun (WGS) entry which is preliminary data.</text>
</comment>
<keyword evidence="3" id="KW-1185">Reference proteome</keyword>
<dbReference type="AlphaFoldDB" id="A0A445EJS7"/>
<reference evidence="2 3" key="1">
    <citation type="submission" date="2019-01" db="EMBL/GenBank/DDBJ databases">
        <title>Sequencing of cultivated peanut Arachis hypogaea provides insights into genome evolution and oil improvement.</title>
        <authorList>
            <person name="Chen X."/>
        </authorList>
    </citation>
    <scope>NUCLEOTIDE SEQUENCE [LARGE SCALE GENOMIC DNA]</scope>
    <source>
        <strain evidence="3">cv. Fuhuasheng</strain>
        <tissue evidence="2">Leaves</tissue>
    </source>
</reference>
<proteinExistence type="predicted"/>
<organism evidence="2 3">
    <name type="scientific">Arachis hypogaea</name>
    <name type="common">Peanut</name>
    <dbReference type="NCBI Taxonomy" id="3818"/>
    <lineage>
        <taxon>Eukaryota</taxon>
        <taxon>Viridiplantae</taxon>
        <taxon>Streptophyta</taxon>
        <taxon>Embryophyta</taxon>
        <taxon>Tracheophyta</taxon>
        <taxon>Spermatophyta</taxon>
        <taxon>Magnoliopsida</taxon>
        <taxon>eudicotyledons</taxon>
        <taxon>Gunneridae</taxon>
        <taxon>Pentapetalae</taxon>
        <taxon>rosids</taxon>
        <taxon>fabids</taxon>
        <taxon>Fabales</taxon>
        <taxon>Fabaceae</taxon>
        <taxon>Papilionoideae</taxon>
        <taxon>50 kb inversion clade</taxon>
        <taxon>dalbergioids sensu lato</taxon>
        <taxon>Dalbergieae</taxon>
        <taxon>Pterocarpus clade</taxon>
        <taxon>Arachis</taxon>
    </lineage>
</organism>
<feature type="coiled-coil region" evidence="1">
    <location>
        <begin position="197"/>
        <end position="224"/>
    </location>
</feature>